<dbReference type="Proteomes" id="UP000295304">
    <property type="component" value="Unassembled WGS sequence"/>
</dbReference>
<dbReference type="PANTHER" id="PTHR33969">
    <property type="entry name" value="SEGREGATION AND CONDENSATION PROTEIN A"/>
    <property type="match status" value="1"/>
</dbReference>
<dbReference type="Gene3D" id="1.10.10.580">
    <property type="entry name" value="Structural maintenance of chromosome 1. Chain E"/>
    <property type="match status" value="1"/>
</dbReference>
<dbReference type="Pfam" id="PF02616">
    <property type="entry name" value="SMC_ScpA"/>
    <property type="match status" value="1"/>
</dbReference>
<sequence length="276" mass="30673">MSDDRGMEDGWEQDARIAAVRESFIVDIEGFEGPLDILLALARDQKVDLIHVSMLALADQYLGFIARARRSNLELAADYLVMAAWLAYLKSRLLLPDLKTEDEPTGAQLAEALAFQLRRLQAMQDAGRRLLARARLGEGFFPRGAPETFADNAKPVFEASLYDLLKAYGDQVRRKSAAGPLHIETSWQLSSVEDALERLRALVGYCPDWKRLAHFLPETLKDPLAVRSALAATFSASLELAKQGKVTLRQDGAFEDIYIQSTVREVSRGAPAKDKP</sequence>
<proteinExistence type="predicted"/>
<evidence type="ECO:0000256" key="1">
    <source>
        <dbReference type="ARBA" id="ARBA00044777"/>
    </source>
</evidence>
<keyword evidence="3" id="KW-1185">Reference proteome</keyword>
<dbReference type="Gene3D" id="6.10.250.2410">
    <property type="match status" value="1"/>
</dbReference>
<dbReference type="InterPro" id="IPR023093">
    <property type="entry name" value="ScpA-like_C"/>
</dbReference>
<dbReference type="EMBL" id="SLZW01000008">
    <property type="protein sequence ID" value="TCS61324.1"/>
    <property type="molecule type" value="Genomic_DNA"/>
</dbReference>
<reference evidence="2 3" key="1">
    <citation type="submission" date="2019-03" db="EMBL/GenBank/DDBJ databases">
        <title>Genomic Encyclopedia of Type Strains, Phase IV (KMG-IV): sequencing the most valuable type-strain genomes for metagenomic binning, comparative biology and taxonomic classification.</title>
        <authorList>
            <person name="Goeker M."/>
        </authorList>
    </citation>
    <scope>NUCLEOTIDE SEQUENCE [LARGE SCALE GENOMIC DNA]</scope>
    <source>
        <strain evidence="2 3">DSM 101688</strain>
    </source>
</reference>
<gene>
    <name evidence="2" type="ORF">EDD55_108124</name>
</gene>
<evidence type="ECO:0000313" key="3">
    <source>
        <dbReference type="Proteomes" id="UP000295304"/>
    </source>
</evidence>
<dbReference type="RefSeq" id="WP_132939618.1">
    <property type="nucleotide sequence ID" value="NZ_CP119676.1"/>
</dbReference>
<dbReference type="AlphaFoldDB" id="A0A4R3J7F9"/>
<dbReference type="PANTHER" id="PTHR33969:SF2">
    <property type="entry name" value="SEGREGATION AND CONDENSATION PROTEIN A"/>
    <property type="match status" value="1"/>
</dbReference>
<dbReference type="OrthoDB" id="9793741at2"/>
<comment type="caution">
    <text evidence="2">The sequence shown here is derived from an EMBL/GenBank/DDBJ whole genome shotgun (WGS) entry which is preliminary data.</text>
</comment>
<evidence type="ECO:0000313" key="2">
    <source>
        <dbReference type="EMBL" id="TCS61324.1"/>
    </source>
</evidence>
<protein>
    <recommendedName>
        <fullName evidence="1">Segregation and condensation protein A</fullName>
    </recommendedName>
</protein>
<name>A0A4R3J7F9_9PROT</name>
<accession>A0A4R3J7F9</accession>
<dbReference type="InterPro" id="IPR003768">
    <property type="entry name" value="ScpA"/>
</dbReference>
<organism evidence="2 3">
    <name type="scientific">Varunaivibrio sulfuroxidans</name>
    <dbReference type="NCBI Taxonomy" id="1773489"/>
    <lineage>
        <taxon>Bacteria</taxon>
        <taxon>Pseudomonadati</taxon>
        <taxon>Pseudomonadota</taxon>
        <taxon>Alphaproteobacteria</taxon>
        <taxon>Rhodospirillales</taxon>
        <taxon>Magnetovibrionaceae</taxon>
        <taxon>Varunaivibrio</taxon>
    </lineage>
</organism>